<reference evidence="1 2" key="1">
    <citation type="journal article" date="2020" name="Microbiol. Res.">
        <title>Flavobacterium pokkalii sp. nov., a novel plant growth promoting native rhizobacteria isolated from pokkali rice grown in coastal saline affected agricultural regions of southern India, Kerala.</title>
        <authorList>
            <person name="Menon R.R."/>
            <person name="Kumari S."/>
            <person name="Viver T."/>
            <person name="Rameshkumar N."/>
        </authorList>
    </citation>
    <scope>NUCLEOTIDE SEQUENCE [LARGE SCALE GENOMIC DNA]</scope>
    <source>
        <strain evidence="1 2">L1I52</strain>
    </source>
</reference>
<name>A0ABR7UWY8_9FLAO</name>
<keyword evidence="2" id="KW-1185">Reference proteome</keyword>
<sequence>MTTSEYIIQSKKDIKHSQSLNVTYELLKNYEELIDKKTDISFLQIIPVRIVASNESFFKETFSSLLNHNNKYLTNSKNLLKRNNIKIDIEDVLHISKSKFTIGDLVAYSLSYSSLETILKNFEEITGINVYKELENVGEYIQEMELDDNIINEKRPYEKGRILKNLSEIYECRNIICHDFLSASHNLNLNYETLRHYIMDSVILQHSINHICSKLIYNDIPLEFEERMEYFKNIIEEKNSELENLYIEIENSFHSKEQIENLKKNIINFNNYVECSSKDFGFWFKNEGIFDDLILENKIKILENRIEIIKEEIRNSS</sequence>
<accession>A0ABR7UWY8</accession>
<dbReference type="RefSeq" id="WP_188221695.1">
    <property type="nucleotide sequence ID" value="NZ_NASZ01000046.1"/>
</dbReference>
<comment type="caution">
    <text evidence="1">The sequence shown here is derived from an EMBL/GenBank/DDBJ whole genome shotgun (WGS) entry which is preliminary data.</text>
</comment>
<evidence type="ECO:0000313" key="2">
    <source>
        <dbReference type="Proteomes" id="UP000661715"/>
    </source>
</evidence>
<dbReference type="Proteomes" id="UP000661715">
    <property type="component" value="Unassembled WGS sequence"/>
</dbReference>
<proteinExistence type="predicted"/>
<protein>
    <submittedName>
        <fullName evidence="1">Uncharacterized protein</fullName>
    </submittedName>
</protein>
<organism evidence="1 2">
    <name type="scientific">Flavobacterium pokkalii</name>
    <dbReference type="NCBI Taxonomy" id="1940408"/>
    <lineage>
        <taxon>Bacteria</taxon>
        <taxon>Pseudomonadati</taxon>
        <taxon>Bacteroidota</taxon>
        <taxon>Flavobacteriia</taxon>
        <taxon>Flavobacteriales</taxon>
        <taxon>Flavobacteriaceae</taxon>
        <taxon>Flavobacterium</taxon>
    </lineage>
</organism>
<gene>
    <name evidence="1" type="ORF">B6A10_16185</name>
</gene>
<dbReference type="EMBL" id="NASZ01000046">
    <property type="protein sequence ID" value="MBD0726711.1"/>
    <property type="molecule type" value="Genomic_DNA"/>
</dbReference>
<evidence type="ECO:0000313" key="1">
    <source>
        <dbReference type="EMBL" id="MBD0726711.1"/>
    </source>
</evidence>